<dbReference type="Pfam" id="PF03221">
    <property type="entry name" value="HTH_Tnp_Tc5"/>
    <property type="match status" value="1"/>
</dbReference>
<dbReference type="GO" id="GO:0003677">
    <property type="term" value="F:DNA binding"/>
    <property type="evidence" value="ECO:0007669"/>
    <property type="project" value="UniProtKB-KW"/>
</dbReference>
<dbReference type="GO" id="GO:0005634">
    <property type="term" value="C:nucleus"/>
    <property type="evidence" value="ECO:0007669"/>
    <property type="project" value="UniProtKB-SubCell"/>
</dbReference>
<dbReference type="InterPro" id="IPR006600">
    <property type="entry name" value="HTH_CenpB_DNA-bd_dom"/>
</dbReference>
<feature type="non-terminal residue" evidence="5">
    <location>
        <position position="1"/>
    </location>
</feature>
<reference evidence="5" key="1">
    <citation type="submission" date="2025-08" db="UniProtKB">
        <authorList>
            <consortium name="RefSeq"/>
        </authorList>
    </citation>
    <scope>IDENTIFICATION</scope>
</reference>
<dbReference type="AlphaFoldDB" id="A0A3Q0JPX4"/>
<dbReference type="PROSITE" id="PS51253">
    <property type="entry name" value="HTH_CENPB"/>
    <property type="match status" value="1"/>
</dbReference>
<keyword evidence="4" id="KW-1185">Reference proteome</keyword>
<evidence type="ECO:0000259" key="3">
    <source>
        <dbReference type="PROSITE" id="PS51253"/>
    </source>
</evidence>
<dbReference type="KEGG" id="dci:113473490"/>
<protein>
    <submittedName>
        <fullName evidence="5">Uncharacterized protein LOC113473490</fullName>
    </submittedName>
</protein>
<gene>
    <name evidence="5" type="primary">LOC113473490</name>
</gene>
<feature type="non-terminal residue" evidence="5">
    <location>
        <position position="198"/>
    </location>
</feature>
<evidence type="ECO:0000313" key="5">
    <source>
        <dbReference type="RefSeq" id="XP_026688895.1"/>
    </source>
</evidence>
<proteinExistence type="predicted"/>
<evidence type="ECO:0000256" key="2">
    <source>
        <dbReference type="ARBA" id="ARBA00023125"/>
    </source>
</evidence>
<dbReference type="SMART" id="SM00674">
    <property type="entry name" value="CENPB"/>
    <property type="match status" value="1"/>
</dbReference>
<organism evidence="4 5">
    <name type="scientific">Diaphorina citri</name>
    <name type="common">Asian citrus psyllid</name>
    <dbReference type="NCBI Taxonomy" id="121845"/>
    <lineage>
        <taxon>Eukaryota</taxon>
        <taxon>Metazoa</taxon>
        <taxon>Ecdysozoa</taxon>
        <taxon>Arthropoda</taxon>
        <taxon>Hexapoda</taxon>
        <taxon>Insecta</taxon>
        <taxon>Pterygota</taxon>
        <taxon>Neoptera</taxon>
        <taxon>Paraneoptera</taxon>
        <taxon>Hemiptera</taxon>
        <taxon>Sternorrhyncha</taxon>
        <taxon>Psylloidea</taxon>
        <taxon>Psyllidae</taxon>
        <taxon>Diaphorininae</taxon>
        <taxon>Diaphorina</taxon>
    </lineage>
</organism>
<name>A0A3Q0JPX4_DIACI</name>
<accession>A0A3Q0JPX4</accession>
<dbReference type="InterPro" id="IPR009057">
    <property type="entry name" value="Homeodomain-like_sf"/>
</dbReference>
<evidence type="ECO:0000256" key="1">
    <source>
        <dbReference type="ARBA" id="ARBA00004123"/>
    </source>
</evidence>
<dbReference type="STRING" id="121845.A0A3Q0JPX4"/>
<dbReference type="GeneID" id="113473490"/>
<dbReference type="PaxDb" id="121845-A0A3Q0JPX4"/>
<sequence length="198" mass="23074">SYGWYYKWCARYKIPYKDKNQHVETQLLLWTLEQIDQNTPPSHEDIRLQAAQLSSDPNFKASAGWVQRFCRRHSLLFGNNSVNEDLLPSFIQEKFSAFKSDLEKFVSERELPPQSVYIVDELALDFRNSSTLIPHRTLEYSLASCIVACDMTGSMLPLLLVLKDTTSKVEVVSKDLTIYHYTEANPHENCFRFWLENI</sequence>
<dbReference type="Proteomes" id="UP000079169">
    <property type="component" value="Unplaced"/>
</dbReference>
<dbReference type="RefSeq" id="XP_026688895.1">
    <property type="nucleotide sequence ID" value="XM_026833094.1"/>
</dbReference>
<feature type="domain" description="HTH CENPB-type" evidence="3">
    <location>
        <begin position="11"/>
        <end position="79"/>
    </location>
</feature>
<dbReference type="Gene3D" id="1.10.10.60">
    <property type="entry name" value="Homeodomain-like"/>
    <property type="match status" value="1"/>
</dbReference>
<evidence type="ECO:0000313" key="4">
    <source>
        <dbReference type="Proteomes" id="UP000079169"/>
    </source>
</evidence>
<comment type="subcellular location">
    <subcellularLocation>
        <location evidence="1">Nucleus</location>
    </subcellularLocation>
</comment>
<dbReference type="SUPFAM" id="SSF46689">
    <property type="entry name" value="Homeodomain-like"/>
    <property type="match status" value="1"/>
</dbReference>
<keyword evidence="2" id="KW-0238">DNA-binding</keyword>